<name>A0ABP7XF38_9ACTN</name>
<proteinExistence type="predicted"/>
<keyword evidence="2" id="KW-1185">Reference proteome</keyword>
<gene>
    <name evidence="1" type="ORF">GCM10022215_09950</name>
</gene>
<dbReference type="Gene3D" id="3.40.190.10">
    <property type="entry name" value="Periplasmic binding protein-like II"/>
    <property type="match status" value="1"/>
</dbReference>
<dbReference type="Gene3D" id="3.40.190.270">
    <property type="match status" value="1"/>
</dbReference>
<dbReference type="Proteomes" id="UP001501495">
    <property type="component" value="Unassembled WGS sequence"/>
</dbReference>
<accession>A0ABP7XF38</accession>
<evidence type="ECO:0000313" key="2">
    <source>
        <dbReference type="Proteomes" id="UP001501495"/>
    </source>
</evidence>
<reference evidence="2" key="1">
    <citation type="journal article" date="2019" name="Int. J. Syst. Evol. Microbiol.">
        <title>The Global Catalogue of Microorganisms (GCM) 10K type strain sequencing project: providing services to taxonomists for standard genome sequencing and annotation.</title>
        <authorList>
            <consortium name="The Broad Institute Genomics Platform"/>
            <consortium name="The Broad Institute Genome Sequencing Center for Infectious Disease"/>
            <person name="Wu L."/>
            <person name="Ma J."/>
        </authorList>
    </citation>
    <scope>NUCLEOTIDE SEQUENCE [LARGE SCALE GENOMIC DNA]</scope>
    <source>
        <strain evidence="2">JCM 16703</strain>
    </source>
</reference>
<evidence type="ECO:0000313" key="1">
    <source>
        <dbReference type="EMBL" id="GAA4113082.1"/>
    </source>
</evidence>
<comment type="caution">
    <text evidence="1">The sequence shown here is derived from an EMBL/GenBank/DDBJ whole genome shotgun (WGS) entry which is preliminary data.</text>
</comment>
<sequence>MIPTAPPVERELSFACAPYDRLTPLLVGEVPVDGVRIRPVPITRPTEIFRRMIGERPFDVAEMSLSQTVRAAGRPDAPFRAIPVFTSRCFRHGYVFVDRRAGIESPADLAGRRIGVQHHGMSAAVWIRSALRTQFGVDLSGVTWVEGPVNPGAGDVTVERPGPRDLAVETLRAGEPGQTLSEQLAAGGIDAIIGAWVPDSFHASEDVVRLFPDHRAVELDYHRATGIFPIMHTLAVRSDLVEELPDLAALLYDACVRSRDLAWEHHRSTGALSTMLPWLLDDLAEVDAALGEGFWSYGVEANLPVLEAFAEQLLLEGAIAQMPDWDEVFLLRG</sequence>
<protein>
    <submittedName>
        <fullName evidence="1">ABC transporter substrate-binding protein</fullName>
    </submittedName>
</protein>
<dbReference type="EMBL" id="BAAAZH010000008">
    <property type="protein sequence ID" value="GAA4113082.1"/>
    <property type="molecule type" value="Genomic_DNA"/>
</dbReference>
<dbReference type="SUPFAM" id="SSF53850">
    <property type="entry name" value="Periplasmic binding protein-like II"/>
    <property type="match status" value="1"/>
</dbReference>
<organism evidence="1 2">
    <name type="scientific">Nocardioides fonticola</name>
    <dbReference type="NCBI Taxonomy" id="450363"/>
    <lineage>
        <taxon>Bacteria</taxon>
        <taxon>Bacillati</taxon>
        <taxon>Actinomycetota</taxon>
        <taxon>Actinomycetes</taxon>
        <taxon>Propionibacteriales</taxon>
        <taxon>Nocardioidaceae</taxon>
        <taxon>Nocardioides</taxon>
    </lineage>
</organism>